<dbReference type="Gene3D" id="3.80.10.10">
    <property type="entry name" value="Ribonuclease Inhibitor"/>
    <property type="match status" value="1"/>
</dbReference>
<dbReference type="SUPFAM" id="SSF52047">
    <property type="entry name" value="RNI-like"/>
    <property type="match status" value="1"/>
</dbReference>
<comment type="caution">
    <text evidence="2">The sequence shown here is derived from an EMBL/GenBank/DDBJ whole genome shotgun (WGS) entry which is preliminary data.</text>
</comment>
<name>A0A8H5G777_9AGAR</name>
<keyword evidence="3" id="KW-1185">Reference proteome</keyword>
<proteinExistence type="predicted"/>
<organism evidence="2 3">
    <name type="scientific">Leucocoprinus leucothites</name>
    <dbReference type="NCBI Taxonomy" id="201217"/>
    <lineage>
        <taxon>Eukaryota</taxon>
        <taxon>Fungi</taxon>
        <taxon>Dikarya</taxon>
        <taxon>Basidiomycota</taxon>
        <taxon>Agaricomycotina</taxon>
        <taxon>Agaricomycetes</taxon>
        <taxon>Agaricomycetidae</taxon>
        <taxon>Agaricales</taxon>
        <taxon>Agaricineae</taxon>
        <taxon>Agaricaceae</taxon>
        <taxon>Leucocoprinus</taxon>
    </lineage>
</organism>
<protein>
    <recommendedName>
        <fullName evidence="1">F-box domain-containing protein</fullName>
    </recommendedName>
</protein>
<dbReference type="Gene3D" id="1.20.1280.50">
    <property type="match status" value="1"/>
</dbReference>
<evidence type="ECO:0000313" key="3">
    <source>
        <dbReference type="Proteomes" id="UP000559027"/>
    </source>
</evidence>
<dbReference type="InterPro" id="IPR032675">
    <property type="entry name" value="LRR_dom_sf"/>
</dbReference>
<evidence type="ECO:0000259" key="1">
    <source>
        <dbReference type="Pfam" id="PF12937"/>
    </source>
</evidence>
<feature type="domain" description="F-box" evidence="1">
    <location>
        <begin position="15"/>
        <end position="76"/>
    </location>
</feature>
<dbReference type="EMBL" id="JAACJO010000004">
    <property type="protein sequence ID" value="KAF5359431.1"/>
    <property type="molecule type" value="Genomic_DNA"/>
</dbReference>
<accession>A0A8H5G777</accession>
<dbReference type="OrthoDB" id="2914771at2759"/>
<evidence type="ECO:0000313" key="2">
    <source>
        <dbReference type="EMBL" id="KAF5359431.1"/>
    </source>
</evidence>
<dbReference type="InterPro" id="IPR001810">
    <property type="entry name" value="F-box_dom"/>
</dbReference>
<gene>
    <name evidence="2" type="ORF">D9756_003647</name>
</gene>
<reference evidence="2 3" key="1">
    <citation type="journal article" date="2020" name="ISME J.">
        <title>Uncovering the hidden diversity of litter-decomposition mechanisms in mushroom-forming fungi.</title>
        <authorList>
            <person name="Floudas D."/>
            <person name="Bentzer J."/>
            <person name="Ahren D."/>
            <person name="Johansson T."/>
            <person name="Persson P."/>
            <person name="Tunlid A."/>
        </authorList>
    </citation>
    <scope>NUCLEOTIDE SEQUENCE [LARGE SCALE GENOMIC DNA]</scope>
    <source>
        <strain evidence="2 3">CBS 146.42</strain>
    </source>
</reference>
<sequence length="533" mass="59831">MTHTHTALPYRLTPISNLPSEILISIFCKGTEEEFQPTHSQAPNPFHRPIPFILQVSQVCHFWRNLSRSVPVLWSTFANYDTLNAHCVEESLRLSGNSLLDVKLSSGLRFRNPRPSNTHPLYTHSQRIRSLYCTTHSSTVTSDLQTLLEQSMPALRTLILSYGLGTWNVGSQSAATFLSLLPRGAPSLTTFVLYRCYVDLSSTAMSRLRVPELHDIPDFYCPTVPEWLNHLSNMPDLESLSLTHSIATTISNIPAITLSHLHTLRFTGDFSGFALLEKLMVPQLKELDLSFECFPDARGTVTDDVISDAFVRCVDADRLSGRAIAFRLKNDRLVLQTLDSCDGVDLRDPFRLFVELSWHHRQSRHGIASLAFDAACERLKRVTSFVARIDAETSPASLPSDSSALHPGLVSSLEKFTRDLTQVRQLAVYSTRDICAMVSYPFGHLPPSGSVYGNPLAFPSLEAVVIVTDPGVDEEWWIREFVVHRTAIGHPIRKISFPRRTDNKSRTFHELPLELVDEGEYQPSLVQPPCLIV</sequence>
<dbReference type="Pfam" id="PF12937">
    <property type="entry name" value="F-box-like"/>
    <property type="match status" value="1"/>
</dbReference>
<dbReference type="AlphaFoldDB" id="A0A8H5G777"/>
<dbReference type="Proteomes" id="UP000559027">
    <property type="component" value="Unassembled WGS sequence"/>
</dbReference>